<name>A0A369K1K8_HYPMA</name>
<protein>
    <recommendedName>
        <fullName evidence="3">F-box domain-containing protein</fullName>
    </recommendedName>
</protein>
<proteinExistence type="predicted"/>
<keyword evidence="2" id="KW-1185">Reference proteome</keyword>
<evidence type="ECO:0000313" key="1">
    <source>
        <dbReference type="EMBL" id="RDB26505.1"/>
    </source>
</evidence>
<organism evidence="1 2">
    <name type="scientific">Hypsizygus marmoreus</name>
    <name type="common">White beech mushroom</name>
    <name type="synonym">Agaricus marmoreus</name>
    <dbReference type="NCBI Taxonomy" id="39966"/>
    <lineage>
        <taxon>Eukaryota</taxon>
        <taxon>Fungi</taxon>
        <taxon>Dikarya</taxon>
        <taxon>Basidiomycota</taxon>
        <taxon>Agaricomycotina</taxon>
        <taxon>Agaricomycetes</taxon>
        <taxon>Agaricomycetidae</taxon>
        <taxon>Agaricales</taxon>
        <taxon>Tricholomatineae</taxon>
        <taxon>Lyophyllaceae</taxon>
        <taxon>Hypsizygus</taxon>
    </lineage>
</organism>
<reference evidence="1" key="1">
    <citation type="submission" date="2018-04" db="EMBL/GenBank/DDBJ databases">
        <title>Whole genome sequencing of Hypsizygus marmoreus.</title>
        <authorList>
            <person name="Choi I.-G."/>
            <person name="Min B."/>
            <person name="Kim J.-G."/>
            <person name="Kim S."/>
            <person name="Oh Y.-L."/>
            <person name="Kong W.-S."/>
            <person name="Park H."/>
            <person name="Jeong J."/>
            <person name="Song E.-S."/>
        </authorList>
    </citation>
    <scope>NUCLEOTIDE SEQUENCE [LARGE SCALE GENOMIC DNA]</scope>
    <source>
        <strain evidence="1">51987-8</strain>
    </source>
</reference>
<dbReference type="InParanoid" id="A0A369K1K8"/>
<dbReference type="Proteomes" id="UP000076154">
    <property type="component" value="Unassembled WGS sequence"/>
</dbReference>
<comment type="caution">
    <text evidence="1">The sequence shown here is derived from an EMBL/GenBank/DDBJ whole genome shotgun (WGS) entry which is preliminary data.</text>
</comment>
<accession>A0A369K1K8</accession>
<evidence type="ECO:0000313" key="2">
    <source>
        <dbReference type="Proteomes" id="UP000076154"/>
    </source>
</evidence>
<dbReference type="OrthoDB" id="2788229at2759"/>
<gene>
    <name evidence="1" type="ORF">Hypma_005604</name>
</gene>
<evidence type="ECO:0008006" key="3">
    <source>
        <dbReference type="Google" id="ProtNLM"/>
    </source>
</evidence>
<dbReference type="AlphaFoldDB" id="A0A369K1K8"/>
<dbReference type="EMBL" id="LUEZ02000029">
    <property type="protein sequence ID" value="RDB26505.1"/>
    <property type="molecule type" value="Genomic_DNA"/>
</dbReference>
<sequence length="275" mass="30975">MIDKIIDNLSKDDQTLKSCALTSSSLRPSSQKHLFSLITLDKSLYCDRLLPLLIENPTLCTYIHEIALMIDQETDPQWLDVNKNLPCVLDMLTLLRSCSLSIFNEFYWKDIHPQTTAALFRMFALPTLASITIIGVYGIPDTFFNIPNVLEQLELKSVTFTRTSDAGTTSPQSLCMTALDFSPDAKAFVNQDPDTVFAFTTHPDSCFSHITGLRIHASRENLPILLPILNAAADSLKFLELTHPYQEREYHDGSFFLLNSEKAIKNNQVFHQVGA</sequence>